<evidence type="ECO:0000313" key="2">
    <source>
        <dbReference type="Proteomes" id="UP000789920"/>
    </source>
</evidence>
<dbReference type="Proteomes" id="UP000789920">
    <property type="component" value="Unassembled WGS sequence"/>
</dbReference>
<dbReference type="EMBL" id="CAJVQC010044728">
    <property type="protein sequence ID" value="CAG8780134.1"/>
    <property type="molecule type" value="Genomic_DNA"/>
</dbReference>
<keyword evidence="2" id="KW-1185">Reference proteome</keyword>
<protein>
    <submittedName>
        <fullName evidence="1">6762_t:CDS:1</fullName>
    </submittedName>
</protein>
<sequence>LKKVVLELEIKSIESIEVQSSNIVEYNEDLELYNVHNIEIESKNNSEPIEK</sequence>
<organism evidence="1 2">
    <name type="scientific">Racocetra persica</name>
    <dbReference type="NCBI Taxonomy" id="160502"/>
    <lineage>
        <taxon>Eukaryota</taxon>
        <taxon>Fungi</taxon>
        <taxon>Fungi incertae sedis</taxon>
        <taxon>Mucoromycota</taxon>
        <taxon>Glomeromycotina</taxon>
        <taxon>Glomeromycetes</taxon>
        <taxon>Diversisporales</taxon>
        <taxon>Gigasporaceae</taxon>
        <taxon>Racocetra</taxon>
    </lineage>
</organism>
<gene>
    <name evidence="1" type="ORF">RPERSI_LOCUS17455</name>
</gene>
<evidence type="ECO:0000313" key="1">
    <source>
        <dbReference type="EMBL" id="CAG8780134.1"/>
    </source>
</evidence>
<feature type="non-terminal residue" evidence="1">
    <location>
        <position position="1"/>
    </location>
</feature>
<comment type="caution">
    <text evidence="1">The sequence shown here is derived from an EMBL/GenBank/DDBJ whole genome shotgun (WGS) entry which is preliminary data.</text>
</comment>
<proteinExistence type="predicted"/>
<name>A0ACA9R7E8_9GLOM</name>
<accession>A0ACA9R7E8</accession>
<reference evidence="1" key="1">
    <citation type="submission" date="2021-06" db="EMBL/GenBank/DDBJ databases">
        <authorList>
            <person name="Kallberg Y."/>
            <person name="Tangrot J."/>
            <person name="Rosling A."/>
        </authorList>
    </citation>
    <scope>NUCLEOTIDE SEQUENCE</scope>
    <source>
        <strain evidence="1">MA461A</strain>
    </source>
</reference>